<keyword evidence="4" id="KW-1003">Cell membrane</keyword>
<evidence type="ECO:0000256" key="12">
    <source>
        <dbReference type="ARBA" id="ARBA00023136"/>
    </source>
</evidence>
<evidence type="ECO:0000313" key="16">
    <source>
        <dbReference type="Proteomes" id="UP000266482"/>
    </source>
</evidence>
<dbReference type="EC" id="2.7.13.3" evidence="3"/>
<dbReference type="Gene3D" id="3.30.450.20">
    <property type="entry name" value="PAS domain"/>
    <property type="match status" value="2"/>
</dbReference>
<keyword evidence="5" id="KW-0808">Transferase</keyword>
<evidence type="ECO:0000256" key="1">
    <source>
        <dbReference type="ARBA" id="ARBA00000085"/>
    </source>
</evidence>
<gene>
    <name evidence="15" type="ORF">D3P08_01055</name>
</gene>
<dbReference type="PANTHER" id="PTHR34220:SF7">
    <property type="entry name" value="SENSOR HISTIDINE KINASE YPDA"/>
    <property type="match status" value="1"/>
</dbReference>
<keyword evidence="7" id="KW-0547">Nucleotide-binding</keyword>
<dbReference type="EMBL" id="QXQA01000001">
    <property type="protein sequence ID" value="RIX60200.1"/>
    <property type="molecule type" value="Genomic_DNA"/>
</dbReference>
<dbReference type="InterPro" id="IPR033479">
    <property type="entry name" value="dCache_1"/>
</dbReference>
<keyword evidence="10 13" id="KW-1133">Transmembrane helix</keyword>
<dbReference type="GO" id="GO:0000155">
    <property type="term" value="F:phosphorelay sensor kinase activity"/>
    <property type="evidence" value="ECO:0007669"/>
    <property type="project" value="InterPro"/>
</dbReference>
<protein>
    <recommendedName>
        <fullName evidence="3">histidine kinase</fullName>
        <ecNumber evidence="3">2.7.13.3</ecNumber>
    </recommendedName>
</protein>
<dbReference type="PRINTS" id="PR00344">
    <property type="entry name" value="BCTRLSENSOR"/>
</dbReference>
<feature type="domain" description="Histidine kinase" evidence="14">
    <location>
        <begin position="503"/>
        <end position="613"/>
    </location>
</feature>
<name>A0A3A1VRQ7_9BACL</name>
<accession>A0A3A1VRQ7</accession>
<comment type="subcellular location">
    <subcellularLocation>
        <location evidence="2">Cell membrane</location>
        <topology evidence="2">Multi-pass membrane protein</topology>
    </subcellularLocation>
</comment>
<dbReference type="InterPro" id="IPR050640">
    <property type="entry name" value="Bact_2-comp_sensor_kinase"/>
</dbReference>
<evidence type="ECO:0000256" key="5">
    <source>
        <dbReference type="ARBA" id="ARBA00022679"/>
    </source>
</evidence>
<evidence type="ECO:0000256" key="9">
    <source>
        <dbReference type="ARBA" id="ARBA00022840"/>
    </source>
</evidence>
<dbReference type="PANTHER" id="PTHR34220">
    <property type="entry name" value="SENSOR HISTIDINE KINASE YPDA"/>
    <property type="match status" value="1"/>
</dbReference>
<evidence type="ECO:0000256" key="3">
    <source>
        <dbReference type="ARBA" id="ARBA00012438"/>
    </source>
</evidence>
<organism evidence="15 16">
    <name type="scientific">Paenibacillus nanensis</name>
    <dbReference type="NCBI Taxonomy" id="393251"/>
    <lineage>
        <taxon>Bacteria</taxon>
        <taxon>Bacillati</taxon>
        <taxon>Bacillota</taxon>
        <taxon>Bacilli</taxon>
        <taxon>Bacillales</taxon>
        <taxon>Paenibacillaceae</taxon>
        <taxon>Paenibacillus</taxon>
    </lineage>
</organism>
<reference evidence="15 16" key="1">
    <citation type="submission" date="2018-09" db="EMBL/GenBank/DDBJ databases">
        <title>Paenibacillus aracenensis nov. sp. isolated from a cave in southern Spain.</title>
        <authorList>
            <person name="Jurado V."/>
            <person name="Gutierrez-Patricio S."/>
            <person name="Gonzalez-Pimentel J.L."/>
            <person name="Miller A.Z."/>
            <person name="Laiz L."/>
            <person name="Saiz-Jimenez C."/>
        </authorList>
    </citation>
    <scope>NUCLEOTIDE SEQUENCE [LARGE SCALE GENOMIC DNA]</scope>
    <source>
        <strain evidence="15 16">DSM 22867</strain>
    </source>
</reference>
<dbReference type="RefSeq" id="WP_119597575.1">
    <property type="nucleotide sequence ID" value="NZ_QXQA01000001.1"/>
</dbReference>
<keyword evidence="11" id="KW-0902">Two-component regulatory system</keyword>
<evidence type="ECO:0000256" key="2">
    <source>
        <dbReference type="ARBA" id="ARBA00004651"/>
    </source>
</evidence>
<comment type="catalytic activity">
    <reaction evidence="1">
        <text>ATP + protein L-histidine = ADP + protein N-phospho-L-histidine.</text>
        <dbReference type="EC" id="2.7.13.3"/>
    </reaction>
</comment>
<dbReference type="CDD" id="cd12912">
    <property type="entry name" value="PDC2_MCP_like"/>
    <property type="match status" value="1"/>
</dbReference>
<feature type="transmembrane region" description="Helical" evidence="13">
    <location>
        <begin position="316"/>
        <end position="335"/>
    </location>
</feature>
<evidence type="ECO:0000256" key="11">
    <source>
        <dbReference type="ARBA" id="ARBA00023012"/>
    </source>
</evidence>
<dbReference type="SUPFAM" id="SSF55874">
    <property type="entry name" value="ATPase domain of HSP90 chaperone/DNA topoisomerase II/histidine kinase"/>
    <property type="match status" value="1"/>
</dbReference>
<evidence type="ECO:0000256" key="10">
    <source>
        <dbReference type="ARBA" id="ARBA00022989"/>
    </source>
</evidence>
<feature type="transmembrane region" description="Helical" evidence="13">
    <location>
        <begin position="25"/>
        <end position="44"/>
    </location>
</feature>
<dbReference type="Pfam" id="PF02743">
    <property type="entry name" value="dCache_1"/>
    <property type="match status" value="1"/>
</dbReference>
<dbReference type="Gene3D" id="3.30.565.10">
    <property type="entry name" value="Histidine kinase-like ATPase, C-terminal domain"/>
    <property type="match status" value="1"/>
</dbReference>
<evidence type="ECO:0000256" key="7">
    <source>
        <dbReference type="ARBA" id="ARBA00022741"/>
    </source>
</evidence>
<evidence type="ECO:0000256" key="6">
    <source>
        <dbReference type="ARBA" id="ARBA00022692"/>
    </source>
</evidence>
<dbReference type="InterPro" id="IPR036890">
    <property type="entry name" value="HATPase_C_sf"/>
</dbReference>
<evidence type="ECO:0000256" key="8">
    <source>
        <dbReference type="ARBA" id="ARBA00022777"/>
    </source>
</evidence>
<sequence>MHKAANLVLKVLSSLRWLSIPRPWLIAYLLLIVLPAGVFLYGYYERSAVILKNEVVRTMHQALKQAGSNLSYRLERIEDISDAAFMNANLHSYLSVGPDDQSIGIQIQVIEDLRFLVETVQSNSDVFRVKLFVDKTKLYAGERVNFFSLDSLMERPWFDAIIEGNGGIVWTGVYEETYLGSGEEMILSAARMLRDPNHYEKVSGVLMIDIRQNVVADILSELQFAPGTMVYLVAENGQIVYHPDSTLIGTSVHPSIAELLGEGPEGTMSLRLDDEVNDVMYTTLGTAGWKLVAQGTETQLSPATVKLTKRSEWRSLVEYIALFLILPFVLLAIIVRGMNRRVNRVITAIRKEGKEGKDGIDGLNDLPAMNGDFHMLERSVDHLIVRVRTLVEENYTSEIREREAQLQALQAQINPHFLYNTLDTINWIAIGKGATDISQMIDSLAKYFRLSLNKGRSIVSAADELRLAEVYLEIQQSRFSGTFDFEIQAQQELSVYRMPKLILQPIVENALLHGIRKEKGRRGLIRITAREENGDLIFSISDNGIGMNEELARRLLTEARSGNEHSSSGGGSSYGLFNVNERIKLYAGDGYGLSVSSEPGAGTEVTVRLKAEREEQFKSGVASKPHSL</sequence>
<dbReference type="GO" id="GO:0005524">
    <property type="term" value="F:ATP binding"/>
    <property type="evidence" value="ECO:0007669"/>
    <property type="project" value="UniProtKB-KW"/>
</dbReference>
<dbReference type="PROSITE" id="PS50109">
    <property type="entry name" value="HIS_KIN"/>
    <property type="match status" value="1"/>
</dbReference>
<dbReference type="GO" id="GO:0005886">
    <property type="term" value="C:plasma membrane"/>
    <property type="evidence" value="ECO:0007669"/>
    <property type="project" value="UniProtKB-SubCell"/>
</dbReference>
<keyword evidence="12 13" id="KW-0472">Membrane</keyword>
<dbReference type="AlphaFoldDB" id="A0A3A1VRQ7"/>
<dbReference type="OrthoDB" id="9776552at2"/>
<keyword evidence="6 13" id="KW-0812">Transmembrane</keyword>
<dbReference type="InterPro" id="IPR005467">
    <property type="entry name" value="His_kinase_dom"/>
</dbReference>
<keyword evidence="8 15" id="KW-0418">Kinase</keyword>
<keyword evidence="16" id="KW-1185">Reference proteome</keyword>
<keyword evidence="9" id="KW-0067">ATP-binding</keyword>
<dbReference type="SMART" id="SM00387">
    <property type="entry name" value="HATPase_c"/>
    <property type="match status" value="1"/>
</dbReference>
<dbReference type="InterPro" id="IPR003594">
    <property type="entry name" value="HATPase_dom"/>
</dbReference>
<evidence type="ECO:0000313" key="15">
    <source>
        <dbReference type="EMBL" id="RIX60200.1"/>
    </source>
</evidence>
<comment type="caution">
    <text evidence="15">The sequence shown here is derived from an EMBL/GenBank/DDBJ whole genome shotgun (WGS) entry which is preliminary data.</text>
</comment>
<evidence type="ECO:0000256" key="13">
    <source>
        <dbReference type="SAM" id="Phobius"/>
    </source>
</evidence>
<proteinExistence type="predicted"/>
<evidence type="ECO:0000259" key="14">
    <source>
        <dbReference type="PROSITE" id="PS50109"/>
    </source>
</evidence>
<dbReference type="InterPro" id="IPR010559">
    <property type="entry name" value="Sig_transdc_His_kin_internal"/>
</dbReference>
<dbReference type="Pfam" id="PF06580">
    <property type="entry name" value="His_kinase"/>
    <property type="match status" value="1"/>
</dbReference>
<dbReference type="Pfam" id="PF02518">
    <property type="entry name" value="HATPase_c"/>
    <property type="match status" value="1"/>
</dbReference>
<dbReference type="InterPro" id="IPR004358">
    <property type="entry name" value="Sig_transdc_His_kin-like_C"/>
</dbReference>
<evidence type="ECO:0000256" key="4">
    <source>
        <dbReference type="ARBA" id="ARBA00022475"/>
    </source>
</evidence>
<dbReference type="Proteomes" id="UP000266482">
    <property type="component" value="Unassembled WGS sequence"/>
</dbReference>